<evidence type="ECO:0000313" key="3">
    <source>
        <dbReference type="Proteomes" id="UP000037696"/>
    </source>
</evidence>
<dbReference type="Proteomes" id="UP000037696">
    <property type="component" value="Unassembled WGS sequence"/>
</dbReference>
<sequence length="68" mass="7839">MQQDRFYNQLGAGLRSPIGEREKQYYGIRLADSPANMDHVIHDHVTPTNTHSPFLNSSSSFSYRADRR</sequence>
<comment type="caution">
    <text evidence="2">The sequence shown here is derived from an EMBL/GenBank/DDBJ whole genome shotgun (WGS) entry which is preliminary data.</text>
</comment>
<organism evidence="2 3">
    <name type="scientific">Penicillium nordicum</name>
    <dbReference type="NCBI Taxonomy" id="229535"/>
    <lineage>
        <taxon>Eukaryota</taxon>
        <taxon>Fungi</taxon>
        <taxon>Dikarya</taxon>
        <taxon>Ascomycota</taxon>
        <taxon>Pezizomycotina</taxon>
        <taxon>Eurotiomycetes</taxon>
        <taxon>Eurotiomycetidae</taxon>
        <taxon>Eurotiales</taxon>
        <taxon>Aspergillaceae</taxon>
        <taxon>Penicillium</taxon>
    </lineage>
</organism>
<protein>
    <submittedName>
        <fullName evidence="2">Uncharacterized protein</fullName>
    </submittedName>
</protein>
<gene>
    <name evidence="2" type="ORF">ACN38_g11799</name>
</gene>
<dbReference type="EMBL" id="LHQQ01000321">
    <property type="protein sequence ID" value="KOS37408.1"/>
    <property type="molecule type" value="Genomic_DNA"/>
</dbReference>
<dbReference type="AlphaFoldDB" id="A0A0M8NRT3"/>
<feature type="region of interest" description="Disordered" evidence="1">
    <location>
        <begin position="43"/>
        <end position="68"/>
    </location>
</feature>
<evidence type="ECO:0000313" key="2">
    <source>
        <dbReference type="EMBL" id="KOS37408.1"/>
    </source>
</evidence>
<reference evidence="2 3" key="1">
    <citation type="submission" date="2015-08" db="EMBL/GenBank/DDBJ databases">
        <title>Genome sequencing of Penicillium nordicum.</title>
        <authorList>
            <person name="Nguyen H.D."/>
            <person name="Seifert K.A."/>
        </authorList>
    </citation>
    <scope>NUCLEOTIDE SEQUENCE [LARGE SCALE GENOMIC DNA]</scope>
    <source>
        <strain evidence="2 3">DAOMC 185683</strain>
    </source>
</reference>
<name>A0A0M8NRT3_9EURO</name>
<keyword evidence="3" id="KW-1185">Reference proteome</keyword>
<accession>A0A0M8NRT3</accession>
<feature type="compositionally biased region" description="Polar residues" evidence="1">
    <location>
        <begin position="46"/>
        <end position="56"/>
    </location>
</feature>
<evidence type="ECO:0000256" key="1">
    <source>
        <dbReference type="SAM" id="MobiDB-lite"/>
    </source>
</evidence>
<proteinExistence type="predicted"/>